<evidence type="ECO:0000259" key="5">
    <source>
        <dbReference type="Pfam" id="PF14382"/>
    </source>
</evidence>
<dbReference type="PANTHER" id="PTHR12686:SF8">
    <property type="entry name" value="EXOSOME COMPLEX COMPONENT CSL4"/>
    <property type="match status" value="1"/>
</dbReference>
<keyword evidence="7" id="KW-1185">Reference proteome</keyword>
<dbReference type="GO" id="GO:0005737">
    <property type="term" value="C:cytoplasm"/>
    <property type="evidence" value="ECO:0007669"/>
    <property type="project" value="TreeGrafter"/>
</dbReference>
<dbReference type="GO" id="GO:0005730">
    <property type="term" value="C:nucleolus"/>
    <property type="evidence" value="ECO:0007669"/>
    <property type="project" value="UniProtKB-SubCell"/>
</dbReference>
<dbReference type="Pfam" id="PF14382">
    <property type="entry name" value="ECR1_N"/>
    <property type="match status" value="1"/>
</dbReference>
<comment type="caution">
    <text evidence="6">The sequence shown here is derived from an EMBL/GenBank/DDBJ whole genome shotgun (WGS) entry which is preliminary data.</text>
</comment>
<dbReference type="InterPro" id="IPR012340">
    <property type="entry name" value="NA-bd_OB-fold"/>
</dbReference>
<dbReference type="InterPro" id="IPR039771">
    <property type="entry name" value="Csl4"/>
</dbReference>
<evidence type="ECO:0000259" key="4">
    <source>
        <dbReference type="Pfam" id="PF10447"/>
    </source>
</evidence>
<dbReference type="FunFam" id="2.40.50.140:FF:000198">
    <property type="entry name" value="Exosome complex component CSL4"/>
    <property type="match status" value="1"/>
</dbReference>
<proteinExistence type="predicted"/>
<dbReference type="GO" id="GO:0003723">
    <property type="term" value="F:RNA binding"/>
    <property type="evidence" value="ECO:0007669"/>
    <property type="project" value="InterPro"/>
</dbReference>
<dbReference type="CDD" id="cd05791">
    <property type="entry name" value="S1_CSL4"/>
    <property type="match status" value="1"/>
</dbReference>
<dbReference type="SUPFAM" id="SSF50249">
    <property type="entry name" value="Nucleic acid-binding proteins"/>
    <property type="match status" value="1"/>
</dbReference>
<organism evidence="6 7">
    <name type="scientific">Meganyctiphanes norvegica</name>
    <name type="common">Northern krill</name>
    <name type="synonym">Thysanopoda norvegica</name>
    <dbReference type="NCBI Taxonomy" id="48144"/>
    <lineage>
        <taxon>Eukaryota</taxon>
        <taxon>Metazoa</taxon>
        <taxon>Ecdysozoa</taxon>
        <taxon>Arthropoda</taxon>
        <taxon>Crustacea</taxon>
        <taxon>Multicrustacea</taxon>
        <taxon>Malacostraca</taxon>
        <taxon>Eumalacostraca</taxon>
        <taxon>Eucarida</taxon>
        <taxon>Euphausiacea</taxon>
        <taxon>Euphausiidae</taxon>
        <taxon>Meganyctiphanes</taxon>
    </lineage>
</organism>
<reference evidence="6 7" key="1">
    <citation type="submission" date="2024-05" db="EMBL/GenBank/DDBJ databases">
        <authorList>
            <person name="Wallberg A."/>
        </authorList>
    </citation>
    <scope>NUCLEOTIDE SEQUENCE [LARGE SCALE GENOMIC DNA]</scope>
</reference>
<dbReference type="PANTHER" id="PTHR12686">
    <property type="entry name" value="3'-5' EXORIBONUCLEASE CSL4-RELATED"/>
    <property type="match status" value="1"/>
</dbReference>
<comment type="subcellular location">
    <subcellularLocation>
        <location evidence="1">Nucleus</location>
        <location evidence="1">Nucleolus</location>
    </subcellularLocation>
</comment>
<dbReference type="AlphaFoldDB" id="A0AAV2RBK1"/>
<dbReference type="GO" id="GO:0000176">
    <property type="term" value="C:nuclear exosome (RNase complex)"/>
    <property type="evidence" value="ECO:0007669"/>
    <property type="project" value="TreeGrafter"/>
</dbReference>
<dbReference type="InterPro" id="IPR019495">
    <property type="entry name" value="EXOSC1_C"/>
</dbReference>
<evidence type="ECO:0000313" key="6">
    <source>
        <dbReference type="EMBL" id="CAL4118817.1"/>
    </source>
</evidence>
<name>A0AAV2RBK1_MEGNR</name>
<protein>
    <recommendedName>
        <fullName evidence="8">Exosome complex component CSL4</fullName>
    </recommendedName>
</protein>
<feature type="non-terminal residue" evidence="6">
    <location>
        <position position="1"/>
    </location>
</feature>
<keyword evidence="2" id="KW-0963">Cytoplasm</keyword>
<evidence type="ECO:0000256" key="3">
    <source>
        <dbReference type="ARBA" id="ARBA00022835"/>
    </source>
</evidence>
<evidence type="ECO:0000313" key="7">
    <source>
        <dbReference type="Proteomes" id="UP001497623"/>
    </source>
</evidence>
<dbReference type="Proteomes" id="UP001497623">
    <property type="component" value="Unassembled WGS sequence"/>
</dbReference>
<dbReference type="SUPFAM" id="SSF110324">
    <property type="entry name" value="Ribosomal L27 protein-like"/>
    <property type="match status" value="1"/>
</dbReference>
<dbReference type="Gene3D" id="2.40.50.140">
    <property type="entry name" value="Nucleic acid-binding proteins"/>
    <property type="match status" value="1"/>
</dbReference>
<keyword evidence="3" id="KW-0271">Exosome</keyword>
<evidence type="ECO:0008006" key="8">
    <source>
        <dbReference type="Google" id="ProtNLM"/>
    </source>
</evidence>
<feature type="domain" description="Exosome complex component CSL4 C-terminal" evidence="4">
    <location>
        <begin position="99"/>
        <end position="139"/>
    </location>
</feature>
<gene>
    <name evidence="6" type="ORF">MNOR_LOCUS21535</name>
</gene>
<dbReference type="Gene3D" id="2.40.50.100">
    <property type="match status" value="1"/>
</dbReference>
<dbReference type="GO" id="GO:0006396">
    <property type="term" value="P:RNA processing"/>
    <property type="evidence" value="ECO:0007669"/>
    <property type="project" value="InterPro"/>
</dbReference>
<dbReference type="Pfam" id="PF10447">
    <property type="entry name" value="EXOSC1"/>
    <property type="match status" value="1"/>
</dbReference>
<evidence type="ECO:0000256" key="2">
    <source>
        <dbReference type="ARBA" id="ARBA00022490"/>
    </source>
</evidence>
<dbReference type="EMBL" id="CAXKWB010017418">
    <property type="protein sequence ID" value="CAL4118817.1"/>
    <property type="molecule type" value="Genomic_DNA"/>
</dbReference>
<sequence length="196" mass="21469">TNMKNDSGKIQCVPGQRICEATGTQVAGEGTYVFNKYIYASLAGQVTIVPQKDLEVVKVTLGIHGTVLPEAGSIVTCRVQSVNPVMATVSILCVGPQKLHTPFQGSVRKQNVRDHQIDTVEMYNCFRPDDIIVARVLSLGDMRNYELSTACNELGVVTAHCEEGHHLVPASWTTMRCQCRTEPRKVAKVVPPKTMT</sequence>
<accession>A0AAV2RBK1</accession>
<feature type="domain" description="Exosome complex component N-terminal" evidence="5">
    <location>
        <begin position="12"/>
        <end position="49"/>
    </location>
</feature>
<evidence type="ECO:0000256" key="1">
    <source>
        <dbReference type="ARBA" id="ARBA00004604"/>
    </source>
</evidence>
<dbReference type="InterPro" id="IPR025721">
    <property type="entry name" value="Exosome_cplx_N_dom"/>
</dbReference>